<organism evidence="1 2">
    <name type="scientific">Saezia sanguinis</name>
    <dbReference type="NCBI Taxonomy" id="1965230"/>
    <lineage>
        <taxon>Bacteria</taxon>
        <taxon>Pseudomonadati</taxon>
        <taxon>Pseudomonadota</taxon>
        <taxon>Betaproteobacteria</taxon>
        <taxon>Burkholderiales</taxon>
        <taxon>Saeziaceae</taxon>
        <taxon>Saezia</taxon>
    </lineage>
</organism>
<dbReference type="OrthoDB" id="6910425at2"/>
<reference evidence="1 2" key="1">
    <citation type="submission" date="2018-01" db="EMBL/GenBank/DDBJ databases">
        <title>Saezia sanguinis gen. nov., sp. nov., in the order Burkholderiales isolated from human blood.</title>
        <authorList>
            <person name="Medina-Pascual M.J."/>
            <person name="Valdezate S."/>
            <person name="Monzon S."/>
            <person name="Cuesta I."/>
            <person name="Carrasco G."/>
            <person name="Villalon P."/>
            <person name="Saez-Nieto J.A."/>
        </authorList>
    </citation>
    <scope>NUCLEOTIDE SEQUENCE [LARGE SCALE GENOMIC DNA]</scope>
    <source>
        <strain evidence="1 2">CNM695-12</strain>
    </source>
</reference>
<dbReference type="AlphaFoldDB" id="A0A433SD27"/>
<name>A0A433SD27_9BURK</name>
<dbReference type="EMBL" id="PQSP01000004">
    <property type="protein sequence ID" value="RUS66641.1"/>
    <property type="molecule type" value="Genomic_DNA"/>
</dbReference>
<accession>A0A433SD27</accession>
<dbReference type="RefSeq" id="WP_126980118.1">
    <property type="nucleotide sequence ID" value="NZ_PQSP01000004.1"/>
</dbReference>
<sequence length="174" mass="19387">MAERSSLYARITVCANQYPQMMSSPVTTGNDFDDWQRWFDSKDLTGDGLVPAAYLSVYEGMPLQQVVQWLCEPSGGNGRAVYDAHTGIWQLGVAQLTSIYSEMIPFLAVLRGCARFSQPDAGDFIAMYPYTGMDCDACIGIKDKQSRFFTELSTAQRQEADDFFISPLWASSVL</sequence>
<gene>
    <name evidence="1" type="ORF">CUZ56_01921</name>
</gene>
<dbReference type="Proteomes" id="UP000286947">
    <property type="component" value="Unassembled WGS sequence"/>
</dbReference>
<evidence type="ECO:0000313" key="1">
    <source>
        <dbReference type="EMBL" id="RUS66641.1"/>
    </source>
</evidence>
<keyword evidence="2" id="KW-1185">Reference proteome</keyword>
<proteinExistence type="predicted"/>
<comment type="caution">
    <text evidence="1">The sequence shown here is derived from an EMBL/GenBank/DDBJ whole genome shotgun (WGS) entry which is preliminary data.</text>
</comment>
<evidence type="ECO:0000313" key="2">
    <source>
        <dbReference type="Proteomes" id="UP000286947"/>
    </source>
</evidence>
<protein>
    <submittedName>
        <fullName evidence="1">Uncharacterized protein</fullName>
    </submittedName>
</protein>